<dbReference type="Proteomes" id="UP000000305">
    <property type="component" value="Unassembled WGS sequence"/>
</dbReference>
<accession>E9GK65</accession>
<dbReference type="AlphaFoldDB" id="E9GK65"/>
<reference evidence="1 2" key="1">
    <citation type="journal article" date="2011" name="Science">
        <title>The ecoresponsive genome of Daphnia pulex.</title>
        <authorList>
            <person name="Colbourne J.K."/>
            <person name="Pfrender M.E."/>
            <person name="Gilbert D."/>
            <person name="Thomas W.K."/>
            <person name="Tucker A."/>
            <person name="Oakley T.H."/>
            <person name="Tokishita S."/>
            <person name="Aerts A."/>
            <person name="Arnold G.J."/>
            <person name="Basu M.K."/>
            <person name="Bauer D.J."/>
            <person name="Caceres C.E."/>
            <person name="Carmel L."/>
            <person name="Casola C."/>
            <person name="Choi J.H."/>
            <person name="Detter J.C."/>
            <person name="Dong Q."/>
            <person name="Dusheyko S."/>
            <person name="Eads B.D."/>
            <person name="Frohlich T."/>
            <person name="Geiler-Samerotte K.A."/>
            <person name="Gerlach D."/>
            <person name="Hatcher P."/>
            <person name="Jogdeo S."/>
            <person name="Krijgsveld J."/>
            <person name="Kriventseva E.V."/>
            <person name="Kultz D."/>
            <person name="Laforsch C."/>
            <person name="Lindquist E."/>
            <person name="Lopez J."/>
            <person name="Manak J.R."/>
            <person name="Muller J."/>
            <person name="Pangilinan J."/>
            <person name="Patwardhan R.P."/>
            <person name="Pitluck S."/>
            <person name="Pritham E.J."/>
            <person name="Rechtsteiner A."/>
            <person name="Rho M."/>
            <person name="Rogozin I.B."/>
            <person name="Sakarya O."/>
            <person name="Salamov A."/>
            <person name="Schaack S."/>
            <person name="Shapiro H."/>
            <person name="Shiga Y."/>
            <person name="Skalitzky C."/>
            <person name="Smith Z."/>
            <person name="Souvorov A."/>
            <person name="Sung W."/>
            <person name="Tang Z."/>
            <person name="Tsuchiya D."/>
            <person name="Tu H."/>
            <person name="Vos H."/>
            <person name="Wang M."/>
            <person name="Wolf Y.I."/>
            <person name="Yamagata H."/>
            <person name="Yamada T."/>
            <person name="Ye Y."/>
            <person name="Shaw J.R."/>
            <person name="Andrews J."/>
            <person name="Crease T.J."/>
            <person name="Tang H."/>
            <person name="Lucas S.M."/>
            <person name="Robertson H.M."/>
            <person name="Bork P."/>
            <person name="Koonin E.V."/>
            <person name="Zdobnov E.M."/>
            <person name="Grigoriev I.V."/>
            <person name="Lynch M."/>
            <person name="Boore J.L."/>
        </authorList>
    </citation>
    <scope>NUCLEOTIDE SEQUENCE [LARGE SCALE GENOMIC DNA]</scope>
</reference>
<organism evidence="1 2">
    <name type="scientific">Daphnia pulex</name>
    <name type="common">Water flea</name>
    <dbReference type="NCBI Taxonomy" id="6669"/>
    <lineage>
        <taxon>Eukaryota</taxon>
        <taxon>Metazoa</taxon>
        <taxon>Ecdysozoa</taxon>
        <taxon>Arthropoda</taxon>
        <taxon>Crustacea</taxon>
        <taxon>Branchiopoda</taxon>
        <taxon>Diplostraca</taxon>
        <taxon>Cladocera</taxon>
        <taxon>Anomopoda</taxon>
        <taxon>Daphniidae</taxon>
        <taxon>Daphnia</taxon>
    </lineage>
</organism>
<keyword evidence="2" id="KW-1185">Reference proteome</keyword>
<dbReference type="InParanoid" id="E9GK65"/>
<dbReference type="EMBL" id="GL732548">
    <property type="protein sequence ID" value="EFX80297.1"/>
    <property type="molecule type" value="Genomic_DNA"/>
</dbReference>
<name>E9GK65_DAPPU</name>
<protein>
    <submittedName>
        <fullName evidence="1">Uncharacterized protein</fullName>
    </submittedName>
</protein>
<evidence type="ECO:0000313" key="1">
    <source>
        <dbReference type="EMBL" id="EFX80297.1"/>
    </source>
</evidence>
<dbReference type="KEGG" id="dpx:DAPPUDRAFT_318738"/>
<dbReference type="PhylomeDB" id="E9GK65"/>
<dbReference type="HOGENOM" id="CLU_1596196_0_0_1"/>
<sequence length="167" mass="19454">MLNFFMVAYQTANPKPNWELKREAKQEREALKYLITPEERARFEEDEAKIREDKTKFDESKFARQKKRKRDAIEEATVRFAEKTAKDQCKEFERKRRRVETSMQFITYGNTATLSTGPFVTPSGSPILPGDLLHEFHQLQAAISADKFRIRGTLSDPITSKLGSTRY</sequence>
<evidence type="ECO:0000313" key="2">
    <source>
        <dbReference type="Proteomes" id="UP000000305"/>
    </source>
</evidence>
<proteinExistence type="predicted"/>
<gene>
    <name evidence="1" type="ORF">DAPPUDRAFT_318738</name>
</gene>